<dbReference type="InterPro" id="IPR011989">
    <property type="entry name" value="ARM-like"/>
</dbReference>
<dbReference type="AlphaFoldDB" id="A0A665UQH9"/>
<dbReference type="Gene3D" id="1.25.10.10">
    <property type="entry name" value="Leucine-rich Repeat Variant"/>
    <property type="match status" value="1"/>
</dbReference>
<protein>
    <submittedName>
        <fullName evidence="1">Armadillo like helical domain containing 1</fullName>
    </submittedName>
</protein>
<reference evidence="1" key="3">
    <citation type="submission" date="2025-09" db="UniProtKB">
        <authorList>
            <consortium name="Ensembl"/>
        </authorList>
    </citation>
    <scope>IDENTIFICATION</scope>
</reference>
<evidence type="ECO:0000313" key="2">
    <source>
        <dbReference type="Proteomes" id="UP000472264"/>
    </source>
</evidence>
<keyword evidence="2" id="KW-1185">Reference proteome</keyword>
<sequence length="247" mass="27829">MPTHREPATVGRVLSFLRDWDRGDRTVRSRMLNTFIGQNAGKTTSELESEFAEVSSLFLARLTTWIRLTYTFGKILGLQLSAINIFLSASGHNRYLSEFLQDEGVLTLLDILSHTQIREEDKAEALHLLLTISNAGRKYKEIICESAKVVAECLAESCTEETQGKASVLLESLCQGNPKHQKQIYRSLISVMACNSPKAQLLILRTLRTVQVIMKTAHHSIVEPLLNMLRSLHLGIQDEGKQRRVLE</sequence>
<reference evidence="1" key="1">
    <citation type="submission" date="2021-04" db="EMBL/GenBank/DDBJ databases">
        <authorList>
            <consortium name="Wellcome Sanger Institute Data Sharing"/>
        </authorList>
    </citation>
    <scope>NUCLEOTIDE SEQUENCE [LARGE SCALE GENOMIC DNA]</scope>
</reference>
<dbReference type="SUPFAM" id="SSF48371">
    <property type="entry name" value="ARM repeat"/>
    <property type="match status" value="1"/>
</dbReference>
<dbReference type="PANTHER" id="PTHR34258:SF1">
    <property type="entry name" value="ARMADILLO-LIKE HELICAL DOMAIN CONTAINING PROTEIN 1"/>
    <property type="match status" value="1"/>
</dbReference>
<accession>A0A665UQH9</accession>
<dbReference type="Proteomes" id="UP000472264">
    <property type="component" value="Chromosome 4"/>
</dbReference>
<reference evidence="1" key="2">
    <citation type="submission" date="2025-08" db="UniProtKB">
        <authorList>
            <consortium name="Ensembl"/>
        </authorList>
    </citation>
    <scope>IDENTIFICATION</scope>
</reference>
<proteinExistence type="predicted"/>
<dbReference type="InterPro" id="IPR041090">
    <property type="entry name" value="DUF5578"/>
</dbReference>
<dbReference type="InterPro" id="IPR016024">
    <property type="entry name" value="ARM-type_fold"/>
</dbReference>
<dbReference type="OMA" id="KIARNHI"/>
<dbReference type="Ensembl" id="ENSENLT00000022713.1">
    <property type="protein sequence ID" value="ENSENLP00000021958.1"/>
    <property type="gene ID" value="ENSENLG00000010014.1"/>
</dbReference>
<dbReference type="Pfam" id="PF17741">
    <property type="entry name" value="DUF5578"/>
    <property type="match status" value="1"/>
</dbReference>
<organism evidence="1 2">
    <name type="scientific">Echeneis naucrates</name>
    <name type="common">Live sharksucker</name>
    <dbReference type="NCBI Taxonomy" id="173247"/>
    <lineage>
        <taxon>Eukaryota</taxon>
        <taxon>Metazoa</taxon>
        <taxon>Chordata</taxon>
        <taxon>Craniata</taxon>
        <taxon>Vertebrata</taxon>
        <taxon>Euteleostomi</taxon>
        <taxon>Actinopterygii</taxon>
        <taxon>Neopterygii</taxon>
        <taxon>Teleostei</taxon>
        <taxon>Neoteleostei</taxon>
        <taxon>Acanthomorphata</taxon>
        <taxon>Carangaria</taxon>
        <taxon>Carangiformes</taxon>
        <taxon>Echeneidae</taxon>
        <taxon>Echeneis</taxon>
    </lineage>
</organism>
<evidence type="ECO:0000313" key="1">
    <source>
        <dbReference type="Ensembl" id="ENSENLP00000021958.1"/>
    </source>
</evidence>
<dbReference type="InParanoid" id="A0A665UQH9"/>
<name>A0A665UQH9_ECHNA</name>
<dbReference type="PANTHER" id="PTHR34258">
    <property type="entry name" value="ARMADILLO-LIKE HELICAL DOMAIN CONTAINING PROTEIN 1"/>
    <property type="match status" value="1"/>
</dbReference>